<dbReference type="AlphaFoldDB" id="A0A6J8DCZ7"/>
<evidence type="ECO:0000259" key="2">
    <source>
        <dbReference type="PROSITE" id="PS50157"/>
    </source>
</evidence>
<reference evidence="3 4" key="1">
    <citation type="submission" date="2020-06" db="EMBL/GenBank/DDBJ databases">
        <authorList>
            <person name="Li R."/>
            <person name="Bekaert M."/>
        </authorList>
    </citation>
    <scope>NUCLEOTIDE SEQUENCE [LARGE SCALE GENOMIC DNA]</scope>
    <source>
        <strain evidence="4">wild</strain>
    </source>
</reference>
<dbReference type="EMBL" id="CACVKT020007144">
    <property type="protein sequence ID" value="CAC5405925.1"/>
    <property type="molecule type" value="Genomic_DNA"/>
</dbReference>
<sequence>MAYRSSVHDSTKFSPCKLMLGQEIELPIDLIYGPHPQNEEFSDDTHAINEHMIQITQNMWKMMFICRHCGAEYLSREKLMRHVRNKHPKTTVECHYCSYKVSSSLAFRMKEHEKMRHSEQIKTAEKRIKENTSKLRPNPTFIIPVSPMKRAPLETFAI</sequence>
<name>A0A6J8DCZ7_MYTCO</name>
<evidence type="ECO:0000313" key="4">
    <source>
        <dbReference type="Proteomes" id="UP000507470"/>
    </source>
</evidence>
<dbReference type="PROSITE" id="PS00028">
    <property type="entry name" value="ZINC_FINGER_C2H2_1"/>
    <property type="match status" value="1"/>
</dbReference>
<evidence type="ECO:0000256" key="1">
    <source>
        <dbReference type="PROSITE-ProRule" id="PRU00042"/>
    </source>
</evidence>
<dbReference type="InterPro" id="IPR013087">
    <property type="entry name" value="Znf_C2H2_type"/>
</dbReference>
<protein>
    <recommendedName>
        <fullName evidence="2">C2H2-type domain-containing protein</fullName>
    </recommendedName>
</protein>
<keyword evidence="1" id="KW-0862">Zinc</keyword>
<organism evidence="3 4">
    <name type="scientific">Mytilus coruscus</name>
    <name type="common">Sea mussel</name>
    <dbReference type="NCBI Taxonomy" id="42192"/>
    <lineage>
        <taxon>Eukaryota</taxon>
        <taxon>Metazoa</taxon>
        <taxon>Spiralia</taxon>
        <taxon>Lophotrochozoa</taxon>
        <taxon>Mollusca</taxon>
        <taxon>Bivalvia</taxon>
        <taxon>Autobranchia</taxon>
        <taxon>Pteriomorphia</taxon>
        <taxon>Mytilida</taxon>
        <taxon>Mytiloidea</taxon>
        <taxon>Mytilidae</taxon>
        <taxon>Mytilinae</taxon>
        <taxon>Mytilus</taxon>
    </lineage>
</organism>
<dbReference type="PROSITE" id="PS50157">
    <property type="entry name" value="ZINC_FINGER_C2H2_2"/>
    <property type="match status" value="1"/>
</dbReference>
<accession>A0A6J8DCZ7</accession>
<gene>
    <name evidence="3" type="ORF">MCOR_39560</name>
</gene>
<keyword evidence="1" id="KW-0479">Metal-binding</keyword>
<evidence type="ECO:0000313" key="3">
    <source>
        <dbReference type="EMBL" id="CAC5405925.1"/>
    </source>
</evidence>
<dbReference type="OrthoDB" id="6179241at2759"/>
<keyword evidence="4" id="KW-1185">Reference proteome</keyword>
<feature type="domain" description="C2H2-type" evidence="2">
    <location>
        <begin position="64"/>
        <end position="87"/>
    </location>
</feature>
<dbReference type="GO" id="GO:0008270">
    <property type="term" value="F:zinc ion binding"/>
    <property type="evidence" value="ECO:0007669"/>
    <property type="project" value="UniProtKB-KW"/>
</dbReference>
<dbReference type="Gene3D" id="3.30.160.60">
    <property type="entry name" value="Classic Zinc Finger"/>
    <property type="match status" value="1"/>
</dbReference>
<dbReference type="SMART" id="SM00355">
    <property type="entry name" value="ZnF_C2H2"/>
    <property type="match status" value="2"/>
</dbReference>
<keyword evidence="1" id="KW-0863">Zinc-finger</keyword>
<proteinExistence type="predicted"/>
<dbReference type="Proteomes" id="UP000507470">
    <property type="component" value="Unassembled WGS sequence"/>
</dbReference>